<dbReference type="InterPro" id="IPR004155">
    <property type="entry name" value="PBS_lyase_HEAT"/>
</dbReference>
<evidence type="ECO:0000256" key="3">
    <source>
        <dbReference type="ARBA" id="ARBA00022679"/>
    </source>
</evidence>
<keyword evidence="3 8" id="KW-0808">Transferase</keyword>
<dbReference type="SMART" id="SM00567">
    <property type="entry name" value="EZ_HEAT"/>
    <property type="match status" value="8"/>
</dbReference>
<dbReference type="InterPro" id="IPR016024">
    <property type="entry name" value="ARM-type_fold"/>
</dbReference>
<feature type="non-terminal residue" evidence="10">
    <location>
        <position position="1"/>
    </location>
</feature>
<dbReference type="SUPFAM" id="SSF48371">
    <property type="entry name" value="ARM repeat"/>
    <property type="match status" value="1"/>
</dbReference>
<dbReference type="Proteomes" id="UP000663829">
    <property type="component" value="Unassembled WGS sequence"/>
</dbReference>
<dbReference type="GO" id="GO:0016779">
    <property type="term" value="F:nucleotidyltransferase activity"/>
    <property type="evidence" value="ECO:0007669"/>
    <property type="project" value="UniProtKB-KW"/>
</dbReference>
<keyword evidence="12" id="KW-1185">Reference proteome</keyword>
<keyword evidence="6" id="KW-0067">ATP-binding</keyword>
<dbReference type="PANTHER" id="PTHR12697">
    <property type="entry name" value="PBS LYASE HEAT-LIKE PROTEIN"/>
    <property type="match status" value="1"/>
</dbReference>
<evidence type="ECO:0000256" key="4">
    <source>
        <dbReference type="ARBA" id="ARBA00022695"/>
    </source>
</evidence>
<dbReference type="Gene3D" id="3.90.176.10">
    <property type="entry name" value="Toxin ADP-ribosyltransferase, Chain A, domain 1"/>
    <property type="match status" value="1"/>
</dbReference>
<evidence type="ECO:0000256" key="5">
    <source>
        <dbReference type="ARBA" id="ARBA00022741"/>
    </source>
</evidence>
<feature type="domain" description="NACHT" evidence="9">
    <location>
        <begin position="303"/>
        <end position="430"/>
    </location>
</feature>
<keyword evidence="5" id="KW-0547">Nucleotide-binding</keyword>
<dbReference type="InterPro" id="IPR007111">
    <property type="entry name" value="NACHT_NTPase"/>
</dbReference>
<gene>
    <name evidence="10" type="ORF">GPM918_LOCUS18013</name>
    <name evidence="11" type="ORF">SRO942_LOCUS18010</name>
</gene>
<dbReference type="Proteomes" id="UP000681722">
    <property type="component" value="Unassembled WGS sequence"/>
</dbReference>
<evidence type="ECO:0000256" key="8">
    <source>
        <dbReference type="RuleBase" id="RU361228"/>
    </source>
</evidence>
<dbReference type="PANTHER" id="PTHR12697:SF5">
    <property type="entry name" value="DEOXYHYPUSINE HYDROXYLASE"/>
    <property type="match status" value="1"/>
</dbReference>
<dbReference type="Pfam" id="PF13516">
    <property type="entry name" value="LRR_6"/>
    <property type="match status" value="4"/>
</dbReference>
<dbReference type="GO" id="GO:0016491">
    <property type="term" value="F:oxidoreductase activity"/>
    <property type="evidence" value="ECO:0007669"/>
    <property type="project" value="TreeGrafter"/>
</dbReference>
<dbReference type="EMBL" id="CAJNOQ010005096">
    <property type="protein sequence ID" value="CAF1086055.1"/>
    <property type="molecule type" value="Genomic_DNA"/>
</dbReference>
<dbReference type="SUPFAM" id="SSF52047">
    <property type="entry name" value="RNI-like"/>
    <property type="match status" value="1"/>
</dbReference>
<dbReference type="GO" id="GO:0030117">
    <property type="term" value="C:membrane coat"/>
    <property type="evidence" value="ECO:0007669"/>
    <property type="project" value="InterPro"/>
</dbReference>
<dbReference type="Pfam" id="PF01602">
    <property type="entry name" value="Adaptin_N"/>
    <property type="match status" value="1"/>
</dbReference>
<dbReference type="EC" id="2.4.2.31" evidence="8"/>
<dbReference type="SMART" id="SM01349">
    <property type="entry name" value="TOG"/>
    <property type="match status" value="1"/>
</dbReference>
<dbReference type="Pfam" id="PF05729">
    <property type="entry name" value="NACHT"/>
    <property type="match status" value="1"/>
</dbReference>
<accession>A0A814N329</accession>
<dbReference type="GO" id="GO:0016192">
    <property type="term" value="P:vesicle-mediated transport"/>
    <property type="evidence" value="ECO:0007669"/>
    <property type="project" value="InterPro"/>
</dbReference>
<dbReference type="Pfam" id="PF01129">
    <property type="entry name" value="ART"/>
    <property type="match status" value="1"/>
</dbReference>
<keyword evidence="4" id="KW-0548">Nucleotidyltransferase</keyword>
<evidence type="ECO:0000256" key="6">
    <source>
        <dbReference type="ARBA" id="ARBA00022840"/>
    </source>
</evidence>
<dbReference type="GO" id="GO:0006886">
    <property type="term" value="P:intracellular protein transport"/>
    <property type="evidence" value="ECO:0007669"/>
    <property type="project" value="InterPro"/>
</dbReference>
<organism evidence="10 12">
    <name type="scientific">Didymodactylos carnosus</name>
    <dbReference type="NCBI Taxonomy" id="1234261"/>
    <lineage>
        <taxon>Eukaryota</taxon>
        <taxon>Metazoa</taxon>
        <taxon>Spiralia</taxon>
        <taxon>Gnathifera</taxon>
        <taxon>Rotifera</taxon>
        <taxon>Eurotatoria</taxon>
        <taxon>Bdelloidea</taxon>
        <taxon>Philodinida</taxon>
        <taxon>Philodinidae</taxon>
        <taxon>Didymodactylos</taxon>
    </lineage>
</organism>
<dbReference type="SUPFAM" id="SSF56399">
    <property type="entry name" value="ADP-ribosylation"/>
    <property type="match status" value="1"/>
</dbReference>
<comment type="catalytic activity">
    <reaction evidence="7 8">
        <text>L-arginyl-[protein] + NAD(+) = N(omega)-(ADP-D-ribosyl)-L-arginyl-[protein] + nicotinamide + H(+)</text>
        <dbReference type="Rhea" id="RHEA:19149"/>
        <dbReference type="Rhea" id="RHEA-COMP:10532"/>
        <dbReference type="Rhea" id="RHEA-COMP:15087"/>
        <dbReference type="ChEBI" id="CHEBI:15378"/>
        <dbReference type="ChEBI" id="CHEBI:17154"/>
        <dbReference type="ChEBI" id="CHEBI:29965"/>
        <dbReference type="ChEBI" id="CHEBI:57540"/>
        <dbReference type="ChEBI" id="CHEBI:142554"/>
        <dbReference type="EC" id="2.4.2.31"/>
    </reaction>
</comment>
<comment type="similarity">
    <text evidence="1 8">Belongs to the Arg-specific ADP-ribosyltransferase family.</text>
</comment>
<dbReference type="InterPro" id="IPR011989">
    <property type="entry name" value="ARM-like"/>
</dbReference>
<dbReference type="SUPFAM" id="SSF52540">
    <property type="entry name" value="P-loop containing nucleoside triphosphate hydrolases"/>
    <property type="match status" value="1"/>
</dbReference>
<dbReference type="SMART" id="SM00368">
    <property type="entry name" value="LRR_RI"/>
    <property type="match status" value="4"/>
</dbReference>
<dbReference type="Gene3D" id="1.25.10.10">
    <property type="entry name" value="Leucine-rich Repeat Variant"/>
    <property type="match status" value="2"/>
</dbReference>
<dbReference type="InterPro" id="IPR002553">
    <property type="entry name" value="Clathrin/coatomer_adapt-like_N"/>
</dbReference>
<dbReference type="OrthoDB" id="120976at2759"/>
<keyword evidence="2 8" id="KW-0328">Glycosyltransferase</keyword>
<evidence type="ECO:0000259" key="9">
    <source>
        <dbReference type="PROSITE" id="PS50837"/>
    </source>
</evidence>
<name>A0A814N329_9BILA</name>
<reference evidence="10" key="1">
    <citation type="submission" date="2021-02" db="EMBL/GenBank/DDBJ databases">
        <authorList>
            <person name="Nowell W R."/>
        </authorList>
    </citation>
    <scope>NUCLEOTIDE SEQUENCE</scope>
</reference>
<dbReference type="PROSITE" id="PS50837">
    <property type="entry name" value="NACHT"/>
    <property type="match status" value="1"/>
</dbReference>
<dbReference type="InterPro" id="IPR034085">
    <property type="entry name" value="TOG"/>
</dbReference>
<dbReference type="GO" id="GO:0005524">
    <property type="term" value="F:ATP binding"/>
    <property type="evidence" value="ECO:0007669"/>
    <property type="project" value="UniProtKB-KW"/>
</dbReference>
<evidence type="ECO:0000256" key="1">
    <source>
        <dbReference type="ARBA" id="ARBA00009558"/>
    </source>
</evidence>
<dbReference type="Gene3D" id="3.80.10.10">
    <property type="entry name" value="Ribonuclease Inhibitor"/>
    <property type="match status" value="2"/>
</dbReference>
<dbReference type="Gene3D" id="3.40.50.300">
    <property type="entry name" value="P-loop containing nucleotide triphosphate hydrolases"/>
    <property type="match status" value="1"/>
</dbReference>
<evidence type="ECO:0000256" key="7">
    <source>
        <dbReference type="ARBA" id="ARBA00047597"/>
    </source>
</evidence>
<evidence type="ECO:0000313" key="10">
    <source>
        <dbReference type="EMBL" id="CAF1086055.1"/>
    </source>
</evidence>
<dbReference type="GO" id="GO:0106274">
    <property type="term" value="F:NAD+-protein-arginine ADP-ribosyltransferase activity"/>
    <property type="evidence" value="ECO:0007669"/>
    <property type="project" value="UniProtKB-EC"/>
</dbReference>
<dbReference type="InterPro" id="IPR027417">
    <property type="entry name" value="P-loop_NTPase"/>
</dbReference>
<dbReference type="InterPro" id="IPR000768">
    <property type="entry name" value="ART"/>
</dbReference>
<protein>
    <recommendedName>
        <fullName evidence="8">NAD(P)(+)--arginine ADP-ribosyltransferase</fullName>
        <ecNumber evidence="8">2.4.2.31</ecNumber>
    </recommendedName>
    <alternativeName>
        <fullName evidence="8">Mono(ADP-ribosyl)transferase</fullName>
    </alternativeName>
</protein>
<proteinExistence type="inferred from homology"/>
<keyword evidence="8" id="KW-0521">NADP</keyword>
<evidence type="ECO:0000256" key="2">
    <source>
        <dbReference type="ARBA" id="ARBA00022676"/>
    </source>
</evidence>
<dbReference type="PROSITE" id="PS51996">
    <property type="entry name" value="TR_MART"/>
    <property type="match status" value="1"/>
</dbReference>
<dbReference type="InterPro" id="IPR001611">
    <property type="entry name" value="Leu-rich_rpt"/>
</dbReference>
<dbReference type="EMBL" id="CAJOBC010005096">
    <property type="protein sequence ID" value="CAF3851618.1"/>
    <property type="molecule type" value="Genomic_DNA"/>
</dbReference>
<keyword evidence="8" id="KW-0520">NAD</keyword>
<sequence length="1311" mass="147225">LEEANRNPIFDFKDSPLLTLEEAIEKITPTISGTMEYVATAKKKYKRHQALLTRDESAAIYLYSMPTPIFARLNETLRAKTRHALKPWFAFLKLFITGLEKLPSTKTTVWRGVSDYNVGSIFADNDVHIWWSVNSCSMDLRSIQSYLGENGTLFAIDVLDGKDISAFSAVPDEQEVLLMPGTRLRARCESLSFIDRLSVLHLKEVNPQSVSLSESNYLVEQIRQGYQRNNRLQRIMNPSISFPIEQSYVNLAIVKAKDQHEKEKQLRGEKHGDAIIGTFEEIYGMKTAIDIKNIFETCKNQEKQVLVLGRAGIGKSTFCRYVAYQWAKGSFWSQYELLVLIPLRHLTTNRYPLLPPGQYYSLVDLVKKEVFQYDLSEKEEKLLRKQFDEKKTLWILDGHDEIVQNVPSHLKYLFEQRLLKTPHHILTSRSYLNTLSYDVQMEITGFTDKNIEEYVQQFFNQMENTLEDTLIKSQKLINFLISNSRIWGVAHIPINLELICSLWSNEDWSETKDLTITKLYSMMTEWLCRRYLIAQNIPIQNLSSDEVYQYCEKELTFLETLAFSAMENNTIIIRPSLLEQAWKEAKVSLQENPYILNIGILKSFNKQGTGTQVERSKDHYFIHLSFQEYFAARYLINALKWSPTEQITEFIKYQKYNQRYALVFTFASGLLSDIDAKSGAKIFWNAILREPLDLVGIRHLQLIISCLEEISGKPTFPQYNEVLERISKCIQYSFYSKKEIIREHLSHSLQRAQSVVCHQLIINMLIDLLQHDDMDRKIEVLSFISELKISNPSAALITLISSSVNDNETQVSTNACLALGMIGEKAATNEVISKLVNMALGDESEWVKRDACEVLAKMGEKAATNEVISKLVSALGDESEWVRRNACKALGKMGKRAATNEVISKLVSALGDESEGVRSNACEALEEMGERAATNEVISKLVSALGDESEGVRSNACLALGKMGKRAATNEVISKLVNMALRDEREVDTFHACLALGKMGEKAATNEVISKLVNMALGDVSKWVKLGACEALGKMGEKAATNDVISELVSALGDESEYYRSFACLALAEMGERAATNEVISKLVSALGDESEWVRRNACKALGKMGERAATNEVISKLVSALGDESEGVRSNACKALGKMGEKAATDEVMKKLVVLLRGNAYLDSRVAAEIYLWAKAIGATLIVNKSLTDLYLRENRISDAGTSEIFNALKVNKRLKRLNVGNNEISTEGAKVIAEALKMNSTLCELTLNRNKISDDGAVATGDVLKKNLGINQINVQGNGITDTGAMALAEGIALHTKRFELVMKSPIKA</sequence>
<evidence type="ECO:0000313" key="11">
    <source>
        <dbReference type="EMBL" id="CAF3851618.1"/>
    </source>
</evidence>
<evidence type="ECO:0000313" key="12">
    <source>
        <dbReference type="Proteomes" id="UP000663829"/>
    </source>
</evidence>
<dbReference type="InterPro" id="IPR032675">
    <property type="entry name" value="LRR_dom_sf"/>
</dbReference>
<comment type="caution">
    <text evidence="10">The sequence shown here is derived from an EMBL/GenBank/DDBJ whole genome shotgun (WGS) entry which is preliminary data.</text>
</comment>